<evidence type="ECO:0000256" key="1">
    <source>
        <dbReference type="SAM" id="MobiDB-lite"/>
    </source>
</evidence>
<proteinExistence type="predicted"/>
<gene>
    <name evidence="2" type="ORF">PIB30_032794</name>
</gene>
<evidence type="ECO:0000313" key="3">
    <source>
        <dbReference type="Proteomes" id="UP001341840"/>
    </source>
</evidence>
<accession>A0ABU6WBZ8</accession>
<organism evidence="2 3">
    <name type="scientific">Stylosanthes scabra</name>
    <dbReference type="NCBI Taxonomy" id="79078"/>
    <lineage>
        <taxon>Eukaryota</taxon>
        <taxon>Viridiplantae</taxon>
        <taxon>Streptophyta</taxon>
        <taxon>Embryophyta</taxon>
        <taxon>Tracheophyta</taxon>
        <taxon>Spermatophyta</taxon>
        <taxon>Magnoliopsida</taxon>
        <taxon>eudicotyledons</taxon>
        <taxon>Gunneridae</taxon>
        <taxon>Pentapetalae</taxon>
        <taxon>rosids</taxon>
        <taxon>fabids</taxon>
        <taxon>Fabales</taxon>
        <taxon>Fabaceae</taxon>
        <taxon>Papilionoideae</taxon>
        <taxon>50 kb inversion clade</taxon>
        <taxon>dalbergioids sensu lato</taxon>
        <taxon>Dalbergieae</taxon>
        <taxon>Pterocarpus clade</taxon>
        <taxon>Stylosanthes</taxon>
    </lineage>
</organism>
<protein>
    <submittedName>
        <fullName evidence="2">Uncharacterized protein</fullName>
    </submittedName>
</protein>
<comment type="caution">
    <text evidence="2">The sequence shown here is derived from an EMBL/GenBank/DDBJ whole genome shotgun (WGS) entry which is preliminary data.</text>
</comment>
<sequence>MVAAETEVACATEQVAHTTLMHFNCCVPNPHLSPVTILERPFDDYTGFNRQSSERKWLKMTRGTRRSQTKPRRSFLDPVCTHPRASAYAPIALGGTARVEIEANAYALEAPVHTHQCSPASINRGSLHHSRRAQTPFRII</sequence>
<reference evidence="2 3" key="1">
    <citation type="journal article" date="2023" name="Plants (Basel)">
        <title>Bridging the Gap: Combining Genomics and Transcriptomics Approaches to Understand Stylosanthes scabra, an Orphan Legume from the Brazilian Caatinga.</title>
        <authorList>
            <person name="Ferreira-Neto J.R.C."/>
            <person name="da Silva M.D."/>
            <person name="Binneck E."/>
            <person name="de Melo N.F."/>
            <person name="da Silva R.H."/>
            <person name="de Melo A.L.T.M."/>
            <person name="Pandolfi V."/>
            <person name="Bustamante F.O."/>
            <person name="Brasileiro-Vidal A.C."/>
            <person name="Benko-Iseppon A.M."/>
        </authorList>
    </citation>
    <scope>NUCLEOTIDE SEQUENCE [LARGE SCALE GENOMIC DNA]</scope>
    <source>
        <tissue evidence="2">Leaves</tissue>
    </source>
</reference>
<evidence type="ECO:0000313" key="2">
    <source>
        <dbReference type="EMBL" id="MED6182871.1"/>
    </source>
</evidence>
<dbReference type="Proteomes" id="UP001341840">
    <property type="component" value="Unassembled WGS sequence"/>
</dbReference>
<keyword evidence="3" id="KW-1185">Reference proteome</keyword>
<dbReference type="EMBL" id="JASCZI010181388">
    <property type="protein sequence ID" value="MED6182871.1"/>
    <property type="molecule type" value="Genomic_DNA"/>
</dbReference>
<name>A0ABU6WBZ8_9FABA</name>
<feature type="region of interest" description="Disordered" evidence="1">
    <location>
        <begin position="121"/>
        <end position="140"/>
    </location>
</feature>